<dbReference type="PANTHER" id="PTHR10192">
    <property type="entry name" value="MOLYBDOPTERIN BIOSYNTHESIS PROTEIN"/>
    <property type="match status" value="1"/>
</dbReference>
<dbReference type="GO" id="GO:0006777">
    <property type="term" value="P:Mo-molybdopterin cofactor biosynthetic process"/>
    <property type="evidence" value="ECO:0007669"/>
    <property type="project" value="UniProtKB-UniRule"/>
</dbReference>
<comment type="similarity">
    <text evidence="1">Belongs to the MoeA family.</text>
</comment>
<dbReference type="EC" id="2.10.1.1" evidence="1"/>
<dbReference type="InterPro" id="IPR005110">
    <property type="entry name" value="MoeA_linker/N"/>
</dbReference>
<dbReference type="GO" id="GO:0061599">
    <property type="term" value="F:molybdopterin molybdotransferase activity"/>
    <property type="evidence" value="ECO:0007669"/>
    <property type="project" value="UniProtKB-UniRule"/>
</dbReference>
<organism evidence="3 4">
    <name type="scientific">Rhizobium rosettiformans</name>
    <dbReference type="NCBI Taxonomy" id="1368430"/>
    <lineage>
        <taxon>Bacteria</taxon>
        <taxon>Pseudomonadati</taxon>
        <taxon>Pseudomonadota</taxon>
        <taxon>Alphaproteobacteria</taxon>
        <taxon>Hyphomicrobiales</taxon>
        <taxon>Rhizobiaceae</taxon>
        <taxon>Rhizobium/Agrobacterium group</taxon>
        <taxon>Rhizobium</taxon>
    </lineage>
</organism>
<dbReference type="Gene3D" id="2.170.190.11">
    <property type="entry name" value="Molybdopterin biosynthesis moea protein, domain 3"/>
    <property type="match status" value="1"/>
</dbReference>
<proteinExistence type="inferred from homology"/>
<dbReference type="InterPro" id="IPR038987">
    <property type="entry name" value="MoeA-like"/>
</dbReference>
<comment type="function">
    <text evidence="1">Catalyzes the insertion of molybdate into adenylated molybdopterin with the concomitant release of AMP.</text>
</comment>
<evidence type="ECO:0000313" key="4">
    <source>
        <dbReference type="Proteomes" id="UP000550895"/>
    </source>
</evidence>
<protein>
    <recommendedName>
        <fullName evidence="1">Molybdopterin molybdenumtransferase</fullName>
        <ecNumber evidence="1">2.10.1.1</ecNumber>
    </recommendedName>
</protein>
<dbReference type="Gene3D" id="3.40.980.10">
    <property type="entry name" value="MoaB/Mog-like domain"/>
    <property type="match status" value="1"/>
</dbReference>
<dbReference type="UniPathway" id="UPA00344"/>
<gene>
    <name evidence="3" type="ORF">HNR26_004685</name>
</gene>
<keyword evidence="4" id="KW-1185">Reference proteome</keyword>
<dbReference type="InterPro" id="IPR036135">
    <property type="entry name" value="MoeA_linker/N_sf"/>
</dbReference>
<keyword evidence="1" id="KW-0500">Molybdenum</keyword>
<feature type="domain" description="MoeA N-terminal and linker" evidence="2">
    <location>
        <begin position="21"/>
        <end position="184"/>
    </location>
</feature>
<keyword evidence="1" id="KW-0501">Molybdenum cofactor biosynthesis</keyword>
<dbReference type="GO" id="GO:0046872">
    <property type="term" value="F:metal ion binding"/>
    <property type="evidence" value="ECO:0007669"/>
    <property type="project" value="UniProtKB-UniRule"/>
</dbReference>
<keyword evidence="1" id="KW-0460">Magnesium</keyword>
<dbReference type="GO" id="GO:0005829">
    <property type="term" value="C:cytosol"/>
    <property type="evidence" value="ECO:0007669"/>
    <property type="project" value="TreeGrafter"/>
</dbReference>
<dbReference type="Pfam" id="PF03453">
    <property type="entry name" value="MoeA_N"/>
    <property type="match status" value="1"/>
</dbReference>
<accession>A0A7W8HUM0</accession>
<dbReference type="AlphaFoldDB" id="A0A7W8HUM0"/>
<reference evidence="3 4" key="1">
    <citation type="submission" date="2020-08" db="EMBL/GenBank/DDBJ databases">
        <title>Genomic Encyclopedia of Type Strains, Phase IV (KMG-IV): sequencing the most valuable type-strain genomes for metagenomic binning, comparative biology and taxonomic classification.</title>
        <authorList>
            <person name="Goeker M."/>
        </authorList>
    </citation>
    <scope>NUCLEOTIDE SEQUENCE [LARGE SCALE GENOMIC DNA]</scope>
    <source>
        <strain evidence="3 4">DSM 26376</strain>
    </source>
</reference>
<evidence type="ECO:0000313" key="3">
    <source>
        <dbReference type="EMBL" id="MBB5278584.1"/>
    </source>
</evidence>
<comment type="caution">
    <text evidence="3">The sequence shown here is derived from an EMBL/GenBank/DDBJ whole genome shotgun (WGS) entry which is preliminary data.</text>
</comment>
<evidence type="ECO:0000259" key="2">
    <source>
        <dbReference type="Pfam" id="PF03453"/>
    </source>
</evidence>
<dbReference type="SUPFAM" id="SSF63882">
    <property type="entry name" value="MoeA N-terminal region -like"/>
    <property type="match status" value="1"/>
</dbReference>
<evidence type="ECO:0000256" key="1">
    <source>
        <dbReference type="RuleBase" id="RU365090"/>
    </source>
</evidence>
<dbReference type="InterPro" id="IPR036425">
    <property type="entry name" value="MoaB/Mog-like_dom_sf"/>
</dbReference>
<name>A0A7W8HUM0_9HYPH</name>
<keyword evidence="1" id="KW-0808">Transferase</keyword>
<dbReference type="Proteomes" id="UP000550895">
    <property type="component" value="Unassembled WGS sequence"/>
</dbReference>
<keyword evidence="1" id="KW-0479">Metal-binding</keyword>
<dbReference type="EMBL" id="JACHGA010000024">
    <property type="protein sequence ID" value="MBB5278584.1"/>
    <property type="molecule type" value="Genomic_DNA"/>
</dbReference>
<dbReference type="SUPFAM" id="SSF53218">
    <property type="entry name" value="Molybdenum cofactor biosynthesis proteins"/>
    <property type="match status" value="1"/>
</dbReference>
<dbReference type="PANTHER" id="PTHR10192:SF5">
    <property type="entry name" value="GEPHYRIN"/>
    <property type="match status" value="1"/>
</dbReference>
<comment type="pathway">
    <text evidence="1">Cofactor biosynthesis; molybdopterin biosynthesis.</text>
</comment>
<comment type="catalytic activity">
    <reaction evidence="1">
        <text>adenylyl-molybdopterin + molybdate = Mo-molybdopterin + AMP + H(+)</text>
        <dbReference type="Rhea" id="RHEA:35047"/>
        <dbReference type="ChEBI" id="CHEBI:15378"/>
        <dbReference type="ChEBI" id="CHEBI:36264"/>
        <dbReference type="ChEBI" id="CHEBI:62727"/>
        <dbReference type="ChEBI" id="CHEBI:71302"/>
        <dbReference type="ChEBI" id="CHEBI:456215"/>
    </reaction>
</comment>
<sequence>MNIKVDAATQGSGCFDHPEKLSFEEAVRAAVQCVTVVSRYERIALSEATGRVLARDLKAPSSLPRFDNSTMDGFAVNTRSFPGLAPWEARIESTVAAGSSRNMGSCADGIAVEIYTGAPIPQGFDAVMTRESCARSGDKIRFQIAPKPGMNIRVVGEDVVEGAAATAAGTVVTPHTAALLAGFGLREIEVRQKLRVAYFSTGSELRQPGECLGEAQLFDTNRYMSTAMLAHPWVELTDLGHFVDDLAAITQCLGDASRRHDVVTQDTLIIDTLAAMALGEIGLKTGHLLLRQPEQITHQSGSYPPV</sequence>
<comment type="cofactor">
    <cofactor evidence="1">
        <name>Mg(2+)</name>
        <dbReference type="ChEBI" id="CHEBI:18420"/>
    </cofactor>
</comment>